<dbReference type="OrthoDB" id="4557676at2"/>
<dbReference type="KEGG" id="mgo:AFA91_24020"/>
<proteinExistence type="predicted"/>
<evidence type="ECO:0000313" key="1">
    <source>
        <dbReference type="EMBL" id="AKS34439.1"/>
    </source>
</evidence>
<reference evidence="1 2" key="1">
    <citation type="submission" date="2015-07" db="EMBL/GenBank/DDBJ databases">
        <title>Complete genome sequence of Mycobacterium goodii X7B, a facultative thermophilic biodesulfurizing bacterium.</title>
        <authorList>
            <person name="Yu B."/>
            <person name="Li F."/>
            <person name="Xu P."/>
        </authorList>
    </citation>
    <scope>NUCLEOTIDE SEQUENCE [LARGE SCALE GENOMIC DNA]</scope>
    <source>
        <strain evidence="1 2">X7B</strain>
    </source>
</reference>
<organism evidence="1 2">
    <name type="scientific">Mycolicibacterium goodii</name>
    <name type="common">Mycobacterium goodii</name>
    <dbReference type="NCBI Taxonomy" id="134601"/>
    <lineage>
        <taxon>Bacteria</taxon>
        <taxon>Bacillati</taxon>
        <taxon>Actinomycetota</taxon>
        <taxon>Actinomycetes</taxon>
        <taxon>Mycobacteriales</taxon>
        <taxon>Mycobacteriaceae</taxon>
        <taxon>Mycolicibacterium</taxon>
    </lineage>
</organism>
<dbReference type="AlphaFoldDB" id="A0A0K0XAK6"/>
<dbReference type="RefSeq" id="WP_049746897.1">
    <property type="nucleotide sequence ID" value="NZ_CP012150.1"/>
</dbReference>
<dbReference type="STRING" id="134601.AFA91_24020"/>
<gene>
    <name evidence="1" type="ORF">AFA91_24020</name>
</gene>
<dbReference type="EMBL" id="CP012150">
    <property type="protein sequence ID" value="AKS34439.1"/>
    <property type="molecule type" value="Genomic_DNA"/>
</dbReference>
<dbReference type="PATRIC" id="fig|134601.6.peg.4968"/>
<sequence length="162" mass="16684">MRYRFAVPVAAGVAGVVLTLAGGVSGVPSALADPPPGAEAIDSYPVAEGNFTSPTDFYHVFFQTPDGRHCGIGPNGGPIGCDAVPTDAPPGTNQTVVQYGGTPAVYRHSDTPTFTRDVDVLPEGHKLTNWGATCGVGYQGTVTCRGYGGHGFILAADYGVLW</sequence>
<dbReference type="Proteomes" id="UP000062255">
    <property type="component" value="Chromosome"/>
</dbReference>
<accession>A0A0K0XAK6</accession>
<protein>
    <submittedName>
        <fullName evidence="1">Uncharacterized protein</fullName>
    </submittedName>
</protein>
<name>A0A0K0XAK6_MYCGD</name>
<evidence type="ECO:0000313" key="2">
    <source>
        <dbReference type="Proteomes" id="UP000062255"/>
    </source>
</evidence>